<proteinExistence type="predicted"/>
<accession>W0AC78</accession>
<protein>
    <submittedName>
        <fullName evidence="1">Uncharacterized protein</fullName>
    </submittedName>
</protein>
<sequence length="131" mass="14336">MIVAVASTHLVDTVDRTAILDAARVPVAEELGKPPLFAVRQLNREGEWAFLFADMQQRGGQPFDYSGTRKAEAARRGLVSKSYAALLRKTDRGWRVVEAAIGPTDVAWEGWAAKYGAPERLFAFSGDDAGR</sequence>
<dbReference type="HOGENOM" id="CLU_113277_0_0_5"/>
<gene>
    <name evidence="1" type="ORF">NX02_15010</name>
</gene>
<name>W0AC78_9SPHN</name>
<dbReference type="KEGG" id="ssan:NX02_15010"/>
<organism evidence="1 2">
    <name type="scientific">Sphingomonas sanxanigenens DSM 19645 = NX02</name>
    <dbReference type="NCBI Taxonomy" id="1123269"/>
    <lineage>
        <taxon>Bacteria</taxon>
        <taxon>Pseudomonadati</taxon>
        <taxon>Pseudomonadota</taxon>
        <taxon>Alphaproteobacteria</taxon>
        <taxon>Sphingomonadales</taxon>
        <taxon>Sphingomonadaceae</taxon>
        <taxon>Sphingomonas</taxon>
    </lineage>
</organism>
<evidence type="ECO:0000313" key="2">
    <source>
        <dbReference type="Proteomes" id="UP000018851"/>
    </source>
</evidence>
<dbReference type="EMBL" id="CP006644">
    <property type="protein sequence ID" value="AHE54686.1"/>
    <property type="molecule type" value="Genomic_DNA"/>
</dbReference>
<dbReference type="Proteomes" id="UP000018851">
    <property type="component" value="Chromosome"/>
</dbReference>
<dbReference type="eggNOG" id="ENOG50334AI">
    <property type="taxonomic scope" value="Bacteria"/>
</dbReference>
<keyword evidence="2" id="KW-1185">Reference proteome</keyword>
<evidence type="ECO:0000313" key="1">
    <source>
        <dbReference type="EMBL" id="AHE54686.1"/>
    </source>
</evidence>
<reference evidence="1 2" key="1">
    <citation type="submission" date="2013-07" db="EMBL/GenBank/DDBJ databases">
        <title>Completed genome of Sphingomonas sanxanigenens NX02.</title>
        <authorList>
            <person name="Ma T."/>
            <person name="Huang H."/>
            <person name="Wu M."/>
            <person name="Li X."/>
            <person name="Li G."/>
        </authorList>
    </citation>
    <scope>NUCLEOTIDE SEQUENCE [LARGE SCALE GENOMIC DNA]</scope>
    <source>
        <strain evidence="1 2">NX02</strain>
    </source>
</reference>
<dbReference type="PATRIC" id="fig|1123269.5.peg.2928"/>
<dbReference type="AlphaFoldDB" id="W0AC78"/>